<dbReference type="HOGENOM" id="CLU_3289095_0_0_9"/>
<proteinExistence type="predicted"/>
<name>I3U3F9_ENTFD</name>
<dbReference type="Proteomes" id="UP000005269">
    <property type="component" value="Chromosome"/>
</dbReference>
<evidence type="ECO:0000313" key="1">
    <source>
        <dbReference type="EMBL" id="AFK59547.1"/>
    </source>
</evidence>
<sequence length="40" mass="4965">MKDDIPFYRYLTQSGLLMKSIKRKQKGMYYQRRSLQIIEH</sequence>
<dbReference type="AlphaFoldDB" id="I3U3F9"/>
<accession>I3U3F9</accession>
<dbReference type="EMBL" id="CP003583">
    <property type="protein sequence ID" value="AFK59547.1"/>
    <property type="molecule type" value="Genomic_DNA"/>
</dbReference>
<keyword evidence="2" id="KW-1185">Reference proteome</keyword>
<reference evidence="1 2" key="1">
    <citation type="journal article" date="2012" name="BMC Microbiol.">
        <title>Complete genome sequence of Enterococcus faecium strain TX16 and comparative genomic analysis of Enterococcus faecium genomes.</title>
        <authorList>
            <person name="Qin X."/>
            <person name="Galloway-Pena J.R."/>
            <person name="Sillanpaa J."/>
            <person name="Hyeob Roh J."/>
            <person name="Nallapareddy S.R."/>
            <person name="Chowdhury S."/>
            <person name="Bourgogne A."/>
            <person name="Choudhury T."/>
            <person name="Munzy D.M."/>
            <person name="Buhay C.J."/>
            <person name="Ding Y."/>
            <person name="Dugan-Rocha S."/>
            <person name="Liu W."/>
            <person name="Kovar C."/>
            <person name="Sodergren E."/>
            <person name="Highlander S."/>
            <person name="Petrosino J.F."/>
            <person name="Worley K.C."/>
            <person name="Gibbs R.A."/>
            <person name="Weinstock G.M."/>
            <person name="Murray B.E."/>
        </authorList>
    </citation>
    <scope>NUCLEOTIDE SEQUENCE [LARGE SCALE GENOMIC DNA]</scope>
    <source>
        <strain evidence="2">ATCC BAA-472 / TX0016 / DO</strain>
    </source>
</reference>
<dbReference type="KEGG" id="efu:HMPREF0351_11923"/>
<protein>
    <submittedName>
        <fullName evidence="1">Uncharacterized protein</fullName>
    </submittedName>
</protein>
<evidence type="ECO:0000313" key="2">
    <source>
        <dbReference type="Proteomes" id="UP000005269"/>
    </source>
</evidence>
<gene>
    <name evidence="1" type="ORF">HMPREF0351_11923</name>
</gene>
<organism evidence="1 2">
    <name type="scientific">Enterococcus faecium (strain ATCC BAA-472 / TX0016 / DO)</name>
    <dbReference type="NCBI Taxonomy" id="333849"/>
    <lineage>
        <taxon>Bacteria</taxon>
        <taxon>Bacillati</taxon>
        <taxon>Bacillota</taxon>
        <taxon>Bacilli</taxon>
        <taxon>Lactobacillales</taxon>
        <taxon>Enterococcaceae</taxon>
        <taxon>Enterococcus</taxon>
    </lineage>
</organism>